<organism evidence="2 3">
    <name type="scientific">Allokutzneria albata</name>
    <name type="common">Kibdelosporangium albatum</name>
    <dbReference type="NCBI Taxonomy" id="211114"/>
    <lineage>
        <taxon>Bacteria</taxon>
        <taxon>Bacillati</taxon>
        <taxon>Actinomycetota</taxon>
        <taxon>Actinomycetes</taxon>
        <taxon>Pseudonocardiales</taxon>
        <taxon>Pseudonocardiaceae</taxon>
        <taxon>Allokutzneria</taxon>
    </lineage>
</organism>
<keyword evidence="1" id="KW-0472">Membrane</keyword>
<evidence type="ECO:0000313" key="3">
    <source>
        <dbReference type="Proteomes" id="UP000183376"/>
    </source>
</evidence>
<dbReference type="PANTHER" id="PTHR43027">
    <property type="entry name" value="DOXORUBICIN RESISTANCE ABC TRANSPORTER PERMEASE PROTEIN DRRC-RELATED"/>
    <property type="match status" value="1"/>
</dbReference>
<name>A0A1G9Z9P3_ALLAB</name>
<accession>A0A1G9Z9P3</accession>
<evidence type="ECO:0000256" key="1">
    <source>
        <dbReference type="SAM" id="Phobius"/>
    </source>
</evidence>
<dbReference type="EMBL" id="LT629701">
    <property type="protein sequence ID" value="SDN18079.1"/>
    <property type="molecule type" value="Genomic_DNA"/>
</dbReference>
<dbReference type="STRING" id="211114.SAMN04489726_5365"/>
<reference evidence="2 3" key="1">
    <citation type="submission" date="2016-10" db="EMBL/GenBank/DDBJ databases">
        <authorList>
            <person name="de Groot N.N."/>
        </authorList>
    </citation>
    <scope>NUCLEOTIDE SEQUENCE [LARGE SCALE GENOMIC DNA]</scope>
    <source>
        <strain evidence="2 3">DSM 44149</strain>
    </source>
</reference>
<protein>
    <submittedName>
        <fullName evidence="2">ABC-2 type transport system permease protein</fullName>
    </submittedName>
</protein>
<keyword evidence="1" id="KW-0812">Transmembrane</keyword>
<keyword evidence="1" id="KW-1133">Transmembrane helix</keyword>
<proteinExistence type="predicted"/>
<gene>
    <name evidence="2" type="ORF">SAMN04489726_5365</name>
</gene>
<dbReference type="InterPro" id="IPR052902">
    <property type="entry name" value="ABC-2_transporter"/>
</dbReference>
<dbReference type="Proteomes" id="UP000183376">
    <property type="component" value="Chromosome I"/>
</dbReference>
<dbReference type="PANTHER" id="PTHR43027:SF2">
    <property type="entry name" value="TRANSPORT PERMEASE PROTEIN"/>
    <property type="match status" value="1"/>
</dbReference>
<dbReference type="eggNOG" id="COG0842">
    <property type="taxonomic scope" value="Bacteria"/>
</dbReference>
<feature type="transmembrane region" description="Helical" evidence="1">
    <location>
        <begin position="163"/>
        <end position="179"/>
    </location>
</feature>
<feature type="transmembrane region" description="Helical" evidence="1">
    <location>
        <begin position="91"/>
        <end position="117"/>
    </location>
</feature>
<dbReference type="OrthoDB" id="3399482at2"/>
<feature type="transmembrane region" description="Helical" evidence="1">
    <location>
        <begin position="129"/>
        <end position="151"/>
    </location>
</feature>
<sequence length="251" mass="26330">MRVLALGATELKLLWRNRSVMVMAIVFPLGLGGYMAYQGTSFGGGGWGVVVTLQIMLVLLMTVYITITTTLTARRQDLFLKRLRSGELTDFGVLAGTVGPVLALGFAQSLVLTIIAISAGAPIPNNPLLFAVGVLVGLALFAAAGMASTVFTKTPENAQITTLPVFMVAAGAATSSFLADSQTVHWISVALPGGGIAELLRTGWLGTTWDGRAVGFADQFLAAGPAVGASAVWSVIAVYAALRWFRWEPRA</sequence>
<evidence type="ECO:0000313" key="2">
    <source>
        <dbReference type="EMBL" id="SDN18079.1"/>
    </source>
</evidence>
<feature type="transmembrane region" description="Helical" evidence="1">
    <location>
        <begin position="20"/>
        <end position="37"/>
    </location>
</feature>
<dbReference type="AlphaFoldDB" id="A0A1G9Z9P3"/>
<keyword evidence="3" id="KW-1185">Reference proteome</keyword>
<feature type="transmembrane region" description="Helical" evidence="1">
    <location>
        <begin position="49"/>
        <end position="71"/>
    </location>
</feature>
<feature type="transmembrane region" description="Helical" evidence="1">
    <location>
        <begin position="220"/>
        <end position="242"/>
    </location>
</feature>
<dbReference type="RefSeq" id="WP_030427193.1">
    <property type="nucleotide sequence ID" value="NZ_JOEF01000002.1"/>
</dbReference>